<dbReference type="RefSeq" id="WP_372387297.1">
    <property type="nucleotide sequence ID" value="NZ_JBGNYA010000001.1"/>
</dbReference>
<sequence>MSGEDVVKMSPKGQLVVPKEIREEAGFEPSDRFIAVSVEDGVMFKKIDFDVQEEYDRLSEKVQKRFNEQDISEDEVEDAVEWARG</sequence>
<name>A0ABD5M9C4_9EURY</name>
<dbReference type="AlphaFoldDB" id="A0ABD5M9C4"/>
<feature type="domain" description="SpoVT-AbrB" evidence="1">
    <location>
        <begin position="4"/>
        <end position="54"/>
    </location>
</feature>
<dbReference type="SUPFAM" id="SSF89447">
    <property type="entry name" value="AbrB/MazE/MraZ-like"/>
    <property type="match status" value="1"/>
</dbReference>
<keyword evidence="3" id="KW-1185">Reference proteome</keyword>
<dbReference type="InterPro" id="IPR037914">
    <property type="entry name" value="SpoVT-AbrB_sf"/>
</dbReference>
<comment type="caution">
    <text evidence="2">The sequence shown here is derived from an EMBL/GenBank/DDBJ whole genome shotgun (WGS) entry which is preliminary data.</text>
</comment>
<gene>
    <name evidence="2" type="ORF">OS889_03420</name>
</gene>
<evidence type="ECO:0000259" key="1">
    <source>
        <dbReference type="PROSITE" id="PS51740"/>
    </source>
</evidence>
<evidence type="ECO:0000313" key="3">
    <source>
        <dbReference type="Proteomes" id="UP001570511"/>
    </source>
</evidence>
<accession>A0ABD5M9C4</accession>
<dbReference type="GO" id="GO:0003677">
    <property type="term" value="F:DNA binding"/>
    <property type="evidence" value="ECO:0007669"/>
    <property type="project" value="UniProtKB-KW"/>
</dbReference>
<dbReference type="Pfam" id="PF04014">
    <property type="entry name" value="MazE_antitoxin"/>
    <property type="match status" value="1"/>
</dbReference>
<protein>
    <submittedName>
        <fullName evidence="2">AbrB/MazE/SpoVT family DNA-binding domain-containing protein</fullName>
    </submittedName>
</protein>
<dbReference type="PROSITE" id="PS51740">
    <property type="entry name" value="SPOVT_ABRB"/>
    <property type="match status" value="1"/>
</dbReference>
<evidence type="ECO:0000313" key="2">
    <source>
        <dbReference type="EMBL" id="MFA1610056.1"/>
    </source>
</evidence>
<dbReference type="Gene3D" id="2.10.260.10">
    <property type="match status" value="1"/>
</dbReference>
<keyword evidence="2" id="KW-0238">DNA-binding</keyword>
<proteinExistence type="predicted"/>
<reference evidence="2 3" key="1">
    <citation type="submission" date="2024-08" db="EMBL/GenBank/DDBJ databases">
        <title>Halobellus sp. MBLA0158 whole genome sequence.</title>
        <authorList>
            <person name="Hwang C.Y."/>
            <person name="Cho E.-S."/>
            <person name="Seo M.-J."/>
        </authorList>
    </citation>
    <scope>NUCLEOTIDE SEQUENCE [LARGE SCALE GENOMIC DNA]</scope>
    <source>
        <strain evidence="2 3">MBLA0158</strain>
    </source>
</reference>
<dbReference type="InterPro" id="IPR007159">
    <property type="entry name" value="SpoVT-AbrB_dom"/>
</dbReference>
<organism evidence="2 3">
    <name type="scientific">Halobellus rubicundus</name>
    <dbReference type="NCBI Taxonomy" id="2996466"/>
    <lineage>
        <taxon>Archaea</taxon>
        <taxon>Methanobacteriati</taxon>
        <taxon>Methanobacteriota</taxon>
        <taxon>Stenosarchaea group</taxon>
        <taxon>Halobacteria</taxon>
        <taxon>Halobacteriales</taxon>
        <taxon>Haloferacaceae</taxon>
        <taxon>Halobellus</taxon>
    </lineage>
</organism>
<dbReference type="SMART" id="SM00966">
    <property type="entry name" value="SpoVT_AbrB"/>
    <property type="match status" value="1"/>
</dbReference>
<dbReference type="EMBL" id="JBGNYA010000001">
    <property type="protein sequence ID" value="MFA1610056.1"/>
    <property type="molecule type" value="Genomic_DNA"/>
</dbReference>
<dbReference type="Proteomes" id="UP001570511">
    <property type="component" value="Unassembled WGS sequence"/>
</dbReference>